<organism evidence="5 6">
    <name type="scientific">Brachionus plicatilis</name>
    <name type="common">Marine rotifer</name>
    <name type="synonym">Brachionus muelleri</name>
    <dbReference type="NCBI Taxonomy" id="10195"/>
    <lineage>
        <taxon>Eukaryota</taxon>
        <taxon>Metazoa</taxon>
        <taxon>Spiralia</taxon>
        <taxon>Gnathifera</taxon>
        <taxon>Rotifera</taxon>
        <taxon>Eurotatoria</taxon>
        <taxon>Monogononta</taxon>
        <taxon>Pseudotrocha</taxon>
        <taxon>Ploima</taxon>
        <taxon>Brachionidae</taxon>
        <taxon>Brachionus</taxon>
    </lineage>
</organism>
<evidence type="ECO:0000313" key="5">
    <source>
        <dbReference type="EMBL" id="RNA13678.1"/>
    </source>
</evidence>
<dbReference type="PANTHER" id="PTHR23055:SF187">
    <property type="entry name" value="EF HAND DOMAIN PROTEIN (AFU_ORTHOLOGUE AFUA_6G07310)"/>
    <property type="match status" value="1"/>
</dbReference>
<dbReference type="InterPro" id="IPR011992">
    <property type="entry name" value="EF-hand-dom_pair"/>
</dbReference>
<protein>
    <submittedName>
        <fullName evidence="5">Neuronal calcium sensor 2</fullName>
    </submittedName>
</protein>
<dbReference type="STRING" id="10195.A0A3M7QRT0"/>
<dbReference type="GO" id="GO:0016020">
    <property type="term" value="C:membrane"/>
    <property type="evidence" value="ECO:0007669"/>
    <property type="project" value="TreeGrafter"/>
</dbReference>
<feature type="domain" description="EF-hand" evidence="4">
    <location>
        <begin position="66"/>
        <end position="101"/>
    </location>
</feature>
<comment type="caution">
    <text evidence="5">The sequence shown here is derived from an EMBL/GenBank/DDBJ whole genome shotgun (WGS) entry which is preliminary data.</text>
</comment>
<dbReference type="PROSITE" id="PS50222">
    <property type="entry name" value="EF_HAND_2"/>
    <property type="match status" value="2"/>
</dbReference>
<keyword evidence="2" id="KW-0677">Repeat</keyword>
<accession>A0A3M7QRT0</accession>
<evidence type="ECO:0000256" key="3">
    <source>
        <dbReference type="ARBA" id="ARBA00022837"/>
    </source>
</evidence>
<dbReference type="AlphaFoldDB" id="A0A3M7QRT0"/>
<keyword evidence="6" id="KW-1185">Reference proteome</keyword>
<dbReference type="InterPro" id="IPR018247">
    <property type="entry name" value="EF_Hand_1_Ca_BS"/>
</dbReference>
<dbReference type="PRINTS" id="PR00450">
    <property type="entry name" value="RECOVERIN"/>
</dbReference>
<evidence type="ECO:0000256" key="2">
    <source>
        <dbReference type="ARBA" id="ARBA00022737"/>
    </source>
</evidence>
<dbReference type="OrthoDB" id="265776at2759"/>
<dbReference type="Proteomes" id="UP000276133">
    <property type="component" value="Unassembled WGS sequence"/>
</dbReference>
<dbReference type="CDD" id="cd00051">
    <property type="entry name" value="EFh"/>
    <property type="match status" value="1"/>
</dbReference>
<dbReference type="SMART" id="SM00054">
    <property type="entry name" value="EFh"/>
    <property type="match status" value="3"/>
</dbReference>
<dbReference type="SUPFAM" id="SSF47473">
    <property type="entry name" value="EF-hand"/>
    <property type="match status" value="1"/>
</dbReference>
<dbReference type="InterPro" id="IPR028846">
    <property type="entry name" value="Recoverin"/>
</dbReference>
<dbReference type="GO" id="GO:0005829">
    <property type="term" value="C:cytosol"/>
    <property type="evidence" value="ECO:0007669"/>
    <property type="project" value="TreeGrafter"/>
</dbReference>
<dbReference type="EMBL" id="REGN01005345">
    <property type="protein sequence ID" value="RNA13678.1"/>
    <property type="molecule type" value="Genomic_DNA"/>
</dbReference>
<dbReference type="Pfam" id="PF13499">
    <property type="entry name" value="EF-hand_7"/>
    <property type="match status" value="1"/>
</dbReference>
<keyword evidence="3" id="KW-0106">Calcium</keyword>
<evidence type="ECO:0000256" key="1">
    <source>
        <dbReference type="ARBA" id="ARBA00022723"/>
    </source>
</evidence>
<name>A0A3M7QRT0_BRAPC</name>
<dbReference type="PROSITE" id="PS00018">
    <property type="entry name" value="EF_HAND_1"/>
    <property type="match status" value="2"/>
</dbReference>
<keyword evidence="1" id="KW-0479">Metal-binding</keyword>
<dbReference type="GO" id="GO:0005509">
    <property type="term" value="F:calcium ion binding"/>
    <property type="evidence" value="ECO:0007669"/>
    <property type="project" value="InterPro"/>
</dbReference>
<feature type="domain" description="EF-hand" evidence="4">
    <location>
        <begin position="102"/>
        <end position="137"/>
    </location>
</feature>
<dbReference type="InterPro" id="IPR002048">
    <property type="entry name" value="EF_hand_dom"/>
</dbReference>
<gene>
    <name evidence="5" type="ORF">BpHYR1_034157</name>
</gene>
<dbReference type="Gene3D" id="1.10.238.10">
    <property type="entry name" value="EF-hand"/>
    <property type="match status" value="1"/>
</dbReference>
<dbReference type="PANTHER" id="PTHR23055">
    <property type="entry name" value="CALCIUM BINDING PROTEINS"/>
    <property type="match status" value="1"/>
</dbReference>
<evidence type="ECO:0000313" key="6">
    <source>
        <dbReference type="Proteomes" id="UP000276133"/>
    </source>
</evidence>
<reference evidence="5 6" key="1">
    <citation type="journal article" date="2018" name="Sci. Rep.">
        <title>Genomic signatures of local adaptation to the degree of environmental predictability in rotifers.</title>
        <authorList>
            <person name="Franch-Gras L."/>
            <person name="Hahn C."/>
            <person name="Garcia-Roger E.M."/>
            <person name="Carmona M.J."/>
            <person name="Serra M."/>
            <person name="Gomez A."/>
        </authorList>
    </citation>
    <scope>NUCLEOTIDE SEQUENCE [LARGE SCALE GENOMIC DNA]</scope>
    <source>
        <strain evidence="5">HYR1</strain>
    </source>
</reference>
<proteinExistence type="predicted"/>
<sequence>MGGKNSKKNANPELTEPEIEFLLNNTKFDRDGIIRWYSDFLRDCPDGKLDKKEFEKIYSQLYPGGNPARFSKYVFDVFDADGSKYISFTEFMLAMTALSDTDVTKRLRLTFQIYDVNDNHQIDVKEMTKVIDALYDLKDVPKDERKGELSASNRAKAIFSKLDLDESKGLNVDEFVNGCLGDEFLIRLLLPEGSQ</sequence>
<evidence type="ECO:0000259" key="4">
    <source>
        <dbReference type="PROSITE" id="PS50222"/>
    </source>
</evidence>